<dbReference type="PROSITE" id="PS51257">
    <property type="entry name" value="PROKAR_LIPOPROTEIN"/>
    <property type="match status" value="1"/>
</dbReference>
<keyword evidence="1" id="KW-0732">Signal</keyword>
<name>A0ABU8XYF2_9PROT</name>
<accession>A0ABU8XYF2</accession>
<evidence type="ECO:0000256" key="1">
    <source>
        <dbReference type="SAM" id="SignalP"/>
    </source>
</evidence>
<dbReference type="RefSeq" id="WP_418161923.1">
    <property type="nucleotide sequence ID" value="NZ_JBBLZC010000043.1"/>
</dbReference>
<dbReference type="EMBL" id="JBBLZC010000043">
    <property type="protein sequence ID" value="MEK0086081.1"/>
    <property type="molecule type" value="Genomic_DNA"/>
</dbReference>
<evidence type="ECO:0008006" key="4">
    <source>
        <dbReference type="Google" id="ProtNLM"/>
    </source>
</evidence>
<protein>
    <recommendedName>
        <fullName evidence="4">Lipoprotein</fullName>
    </recommendedName>
</protein>
<comment type="caution">
    <text evidence="2">The sequence shown here is derived from an EMBL/GenBank/DDBJ whole genome shotgun (WGS) entry which is preliminary data.</text>
</comment>
<evidence type="ECO:0000313" key="3">
    <source>
        <dbReference type="Proteomes" id="UP001375743"/>
    </source>
</evidence>
<dbReference type="Proteomes" id="UP001375743">
    <property type="component" value="Unassembled WGS sequence"/>
</dbReference>
<organism evidence="2 3">
    <name type="scientific">Benzoatithermus flavus</name>
    <dbReference type="NCBI Taxonomy" id="3108223"/>
    <lineage>
        <taxon>Bacteria</taxon>
        <taxon>Pseudomonadati</taxon>
        <taxon>Pseudomonadota</taxon>
        <taxon>Alphaproteobacteria</taxon>
        <taxon>Geminicoccales</taxon>
        <taxon>Geminicoccaceae</taxon>
        <taxon>Benzoatithermus</taxon>
    </lineage>
</organism>
<feature type="chain" id="PRO_5046355908" description="Lipoprotein" evidence="1">
    <location>
        <begin position="23"/>
        <end position="192"/>
    </location>
</feature>
<evidence type="ECO:0000313" key="2">
    <source>
        <dbReference type="EMBL" id="MEK0086081.1"/>
    </source>
</evidence>
<sequence length="192" mass="20246">MAQGKRVAAILLLLGLAGCASRSPVELGRDADPRAARARLAEAARQGPVRLEVNGLPRTTDGSLAVTDVLKQAARGITGLEVRFAPPTEAVGTARLVLLFDPPQVAGAARVCSASTLPEPRPGAEPLRLRAVFCDGGAYLADATGTTTDRSKAGVERLIWRTTGRLFPDDYQESYGFHLLGNRIGFSGRLGL</sequence>
<proteinExistence type="predicted"/>
<gene>
    <name evidence="2" type="ORF">U1T56_23230</name>
</gene>
<keyword evidence="3" id="KW-1185">Reference proteome</keyword>
<reference evidence="2 3" key="1">
    <citation type="submission" date="2024-01" db="EMBL/GenBank/DDBJ databases">
        <title>Multi-omics insights into the function and evolution of sodium benzoate biodegradation pathways in Benzoatithermus flavus gen. nov., sp. nov. from hot spring.</title>
        <authorList>
            <person name="Hu C.-J."/>
            <person name="Li W.-J."/>
        </authorList>
    </citation>
    <scope>NUCLEOTIDE SEQUENCE [LARGE SCALE GENOMIC DNA]</scope>
    <source>
        <strain evidence="2 3">SYSU G07066</strain>
    </source>
</reference>
<feature type="signal peptide" evidence="1">
    <location>
        <begin position="1"/>
        <end position="22"/>
    </location>
</feature>